<reference evidence="1 2" key="1">
    <citation type="submission" date="2020-08" db="EMBL/GenBank/DDBJ databases">
        <title>Sequencing the genomes of 1000 actinobacteria strains.</title>
        <authorList>
            <person name="Klenk H.-P."/>
        </authorList>
    </citation>
    <scope>NUCLEOTIDE SEQUENCE [LARGE SCALE GENOMIC DNA]</scope>
    <source>
        <strain evidence="1 2">DSM 40483</strain>
    </source>
</reference>
<dbReference type="GeneID" id="95793667"/>
<evidence type="ECO:0000313" key="1">
    <source>
        <dbReference type="EMBL" id="MBB4711777.1"/>
    </source>
</evidence>
<dbReference type="Proteomes" id="UP000565089">
    <property type="component" value="Unassembled WGS sequence"/>
</dbReference>
<dbReference type="RefSeq" id="WP_184908057.1">
    <property type="nucleotide sequence ID" value="NZ_JACHMS010000001.1"/>
</dbReference>
<gene>
    <name evidence="1" type="ORF">BJ965_001659</name>
</gene>
<organism evidence="1 2">
    <name type="scientific">Streptomyces luteogriseus</name>
    <dbReference type="NCBI Taxonomy" id="68233"/>
    <lineage>
        <taxon>Bacteria</taxon>
        <taxon>Bacillati</taxon>
        <taxon>Actinomycetota</taxon>
        <taxon>Actinomycetes</taxon>
        <taxon>Kitasatosporales</taxon>
        <taxon>Streptomycetaceae</taxon>
        <taxon>Streptomyces</taxon>
    </lineage>
</organism>
<name>A0A7W7DM08_9ACTN</name>
<dbReference type="SUPFAM" id="SSF48452">
    <property type="entry name" value="TPR-like"/>
    <property type="match status" value="1"/>
</dbReference>
<dbReference type="EMBL" id="JACHMS010000001">
    <property type="protein sequence ID" value="MBB4711777.1"/>
    <property type="molecule type" value="Genomic_DNA"/>
</dbReference>
<dbReference type="AlphaFoldDB" id="A0A7W7DM08"/>
<sequence>MTGPSDDRHSFRDVGPVQSLRTPSFEFAEVTRHADLAEHDRRLDELARRAHTAPVADRLLELSTMASDTLQEMSLVIGDDGEDLLEDGRANAHAGEYGTALELLTEYLRGRPGHQEARYLRAFCMYRLEGQDRVEALRTLRPLRDEPMEEGLREQVRELRRELRRLLTPLEVGAYARTARSDPRSALERAEAFLELAPEEGSLSCLVALGQARAGALDQALETATRGAAEADVDREQVSALARRLLLPYLRPAAAPAVAAFKARNPRLARAELARMEPRWRRSAVIEDFDAYLALCVTGWTGASPPAPRLPDDRADDVYSLIAEPDGQSAAALMQAGLAEAAEQVLARVLPLVPGFRWLNFLYAACLLRLGRDPERAAACAEIAGRDATITQAGELLAAIRGWQEATVINPAVDEYVAAMKSVSGGVSADSLARLRTRLTVLQRGLPALRAAALSEQGGQVVRELEKAIGQRLSEVGDAMVVADLYDRYDAAMAPVQGGLTDTAAADRLARSLDDLAARIKDKRRAAGKGTGQEQFEKLAELVSMRRAELDRVRAGLLVSDLVKRFNELVKPQRGSEYSDMPMTVRDFLAPPPPDPYTLRTKLSGIREEARALRRNHKKTLAARETELLDELIATISKVLG</sequence>
<accession>A0A7W7DM08</accession>
<evidence type="ECO:0000313" key="2">
    <source>
        <dbReference type="Proteomes" id="UP000565089"/>
    </source>
</evidence>
<keyword evidence="2" id="KW-1185">Reference proteome</keyword>
<dbReference type="Gene3D" id="1.25.40.10">
    <property type="entry name" value="Tetratricopeptide repeat domain"/>
    <property type="match status" value="1"/>
</dbReference>
<dbReference type="InterPro" id="IPR011990">
    <property type="entry name" value="TPR-like_helical_dom_sf"/>
</dbReference>
<protein>
    <recommendedName>
        <fullName evidence="3">Tetratricopeptide repeat protein</fullName>
    </recommendedName>
</protein>
<evidence type="ECO:0008006" key="3">
    <source>
        <dbReference type="Google" id="ProtNLM"/>
    </source>
</evidence>
<comment type="caution">
    <text evidence="1">The sequence shown here is derived from an EMBL/GenBank/DDBJ whole genome shotgun (WGS) entry which is preliminary data.</text>
</comment>
<proteinExistence type="predicted"/>